<dbReference type="EMBL" id="AAMJPF010000061">
    <property type="protein sequence ID" value="EDI0274371.1"/>
    <property type="molecule type" value="Genomic_DNA"/>
</dbReference>
<gene>
    <name evidence="1" type="ORF">CC707_25235</name>
</gene>
<sequence length="201" mass="22940">MTPRQHRQHRNAIEKAAAAPRKSWLGKFRPLTSVQSAWVKSLLSVWGEGVSGGTAPRMPRGHECWNVLRGGHWSDKALERFTAALNQARSEGFKGQQALNRAHTILWPQATTSIIDEALHNDDVDFVEQSVLMAFDANDPVYIVGLQYYTTRKKISDITRELQAIAPWLTPEKARERVKWCLQIFRAKVFLSARMLLDEEF</sequence>
<evidence type="ECO:0000313" key="1">
    <source>
        <dbReference type="EMBL" id="EDI0274371.1"/>
    </source>
</evidence>
<accession>A0A636GIA1</accession>
<comment type="caution">
    <text evidence="1">The sequence shown here is derived from an EMBL/GenBank/DDBJ whole genome shotgun (WGS) entry which is preliminary data.</text>
</comment>
<protein>
    <recommendedName>
        <fullName evidence="2">Bacteriophage protein</fullName>
    </recommendedName>
</protein>
<reference evidence="1" key="1">
    <citation type="submission" date="2018-07" db="EMBL/GenBank/DDBJ databases">
        <authorList>
            <person name="Ashton P.M."/>
            <person name="Dallman T."/>
            <person name="Nair S."/>
            <person name="De Pinna E."/>
            <person name="Peters T."/>
            <person name="Grant K."/>
        </authorList>
    </citation>
    <scope>NUCLEOTIDE SEQUENCE</scope>
    <source>
        <strain evidence="1">333397</strain>
    </source>
</reference>
<proteinExistence type="predicted"/>
<evidence type="ECO:0008006" key="2">
    <source>
        <dbReference type="Google" id="ProtNLM"/>
    </source>
</evidence>
<dbReference type="AlphaFoldDB" id="A0A636GIA1"/>
<name>A0A636GIA1_SALET</name>
<organism evidence="1">
    <name type="scientific">Salmonella enterica subsp. enterica serovar Panama</name>
    <dbReference type="NCBI Taxonomy" id="29472"/>
    <lineage>
        <taxon>Bacteria</taxon>
        <taxon>Pseudomonadati</taxon>
        <taxon>Pseudomonadota</taxon>
        <taxon>Gammaproteobacteria</taxon>
        <taxon>Enterobacterales</taxon>
        <taxon>Enterobacteriaceae</taxon>
        <taxon>Salmonella</taxon>
    </lineage>
</organism>